<evidence type="ECO:0000256" key="2">
    <source>
        <dbReference type="ARBA" id="ARBA00022517"/>
    </source>
</evidence>
<dbReference type="RefSeq" id="XP_030761208.1">
    <property type="nucleotide sequence ID" value="XM_030905348.1"/>
</dbReference>
<keyword evidence="6" id="KW-0804">Transcription</keyword>
<dbReference type="GO" id="GO:0045943">
    <property type="term" value="P:positive regulation of transcription by RNA polymerase I"/>
    <property type="evidence" value="ECO:0007669"/>
    <property type="project" value="InterPro"/>
</dbReference>
<protein>
    <submittedName>
        <fullName evidence="10">WD repeat-containing protein 75</fullName>
    </submittedName>
</protein>
<name>A0A6J2YBF6_SITOR</name>
<accession>A0A6J2YBF6</accession>
<organism evidence="9 10">
    <name type="scientific">Sitophilus oryzae</name>
    <name type="common">Rice weevil</name>
    <name type="synonym">Curculio oryzae</name>
    <dbReference type="NCBI Taxonomy" id="7048"/>
    <lineage>
        <taxon>Eukaryota</taxon>
        <taxon>Metazoa</taxon>
        <taxon>Ecdysozoa</taxon>
        <taxon>Arthropoda</taxon>
        <taxon>Hexapoda</taxon>
        <taxon>Insecta</taxon>
        <taxon>Pterygota</taxon>
        <taxon>Neoptera</taxon>
        <taxon>Endopterygota</taxon>
        <taxon>Coleoptera</taxon>
        <taxon>Polyphaga</taxon>
        <taxon>Cucujiformia</taxon>
        <taxon>Curculionidae</taxon>
        <taxon>Dryophthorinae</taxon>
        <taxon>Sitophilus</taxon>
    </lineage>
</organism>
<dbReference type="OrthoDB" id="4096at2759"/>
<evidence type="ECO:0000256" key="3">
    <source>
        <dbReference type="ARBA" id="ARBA00022552"/>
    </source>
</evidence>
<evidence type="ECO:0000259" key="8">
    <source>
        <dbReference type="Pfam" id="PF23769"/>
    </source>
</evidence>
<dbReference type="GO" id="GO:0032040">
    <property type="term" value="C:small-subunit processome"/>
    <property type="evidence" value="ECO:0007669"/>
    <property type="project" value="InterPro"/>
</dbReference>
<dbReference type="InParanoid" id="A0A6J2YBF6"/>
<dbReference type="GeneID" id="115886256"/>
<reference evidence="10" key="1">
    <citation type="submission" date="2025-08" db="UniProtKB">
        <authorList>
            <consortium name="RefSeq"/>
        </authorList>
    </citation>
    <scope>IDENTIFICATION</scope>
    <source>
        <tissue evidence="10">Gonads</tissue>
    </source>
</reference>
<dbReference type="PANTHER" id="PTHR44215">
    <property type="entry name" value="WD REPEAT-CONTAINING PROTEIN 75"/>
    <property type="match status" value="1"/>
</dbReference>
<dbReference type="InterPro" id="IPR036322">
    <property type="entry name" value="WD40_repeat_dom_sf"/>
</dbReference>
<dbReference type="SUPFAM" id="SSF50978">
    <property type="entry name" value="WD40 repeat-like"/>
    <property type="match status" value="2"/>
</dbReference>
<evidence type="ECO:0000313" key="9">
    <source>
        <dbReference type="Proteomes" id="UP000504635"/>
    </source>
</evidence>
<proteinExistence type="predicted"/>
<dbReference type="PANTHER" id="PTHR44215:SF1">
    <property type="entry name" value="WD REPEAT-CONTAINING PROTEIN 75"/>
    <property type="match status" value="1"/>
</dbReference>
<sequence>MDISVNFKGGSSFIKLEPVFSTNGENIFVSSRNSLFEYNTRTGKLIYEYKGLKSNVIGFNCALIDDFECLIACSEDGQVIVWKVVFKVKIHEWQLTKSNLRSFDLISFQSEKGLEALVSFKNKNEKILFAVTNLKKGGIKTLLKVSISDNYAMDVSLNKYFSLVHQNTVHFVNLESKTMSKYTMSRNRTFTCVACHPNEQVVLTGDNTGRVVVWQDIFNKQTQAVFHWHNLPVTCLAFSASGSNFYSGGNECVLVKWQFDRPNFKQFLPRLPAELRHITVSENNAYLAVATSDNAIRIIDSRLNQINLIQNLVFGRQFESGIHFDPITRSLVLNGNTGCVQFYSPNDMSLLYNIDIVGQNKVTDERETKMENTEVRKLALSKTGKWLATVEDRNGEKNVCEEVRLKFWQFNTEKQIYELSTSIEYPHERKISNIAFQPVVNENLKCVTIGDDKKFKIWQVTESTNIYKTGLVWKCLSIGFYRHLPCKSLSFSADGSLFATAFESILTTWTPDSCELKCSLVHPSYKGRIKHVNFGQGNQCHLLVSATQNQVSVWNLLSLCMIWTVQLNEINLLVADLLSTYMAVICRDNKLFIFEPSNATALFTSDNLLNKKDKIVAAAFIPGKYSHDSRLKWYERSTLYYITEKNELYSISKSEEPFEYVENIEDLSEDTSIFSKIKAAAITQTRQEGYKNHLFEKDVGHKTFKEYLEAPLLTLAPVRLQAASILKSFILQKESVAT</sequence>
<dbReference type="InterPro" id="IPR015943">
    <property type="entry name" value="WD40/YVTN_repeat-like_dom_sf"/>
</dbReference>
<evidence type="ECO:0000256" key="1">
    <source>
        <dbReference type="ARBA" id="ARBA00004604"/>
    </source>
</evidence>
<evidence type="ECO:0000313" key="10">
    <source>
        <dbReference type="RefSeq" id="XP_030761208.1"/>
    </source>
</evidence>
<comment type="subcellular location">
    <subcellularLocation>
        <location evidence="1">Nucleus</location>
        <location evidence="1">Nucleolus</location>
    </subcellularLocation>
</comment>
<evidence type="ECO:0000256" key="5">
    <source>
        <dbReference type="ARBA" id="ARBA00022737"/>
    </source>
</evidence>
<feature type="domain" description="WD repeat-containing protein 75 second beta-propeller" evidence="8">
    <location>
        <begin position="324"/>
        <end position="645"/>
    </location>
</feature>
<keyword evidence="7" id="KW-0539">Nucleus</keyword>
<dbReference type="KEGG" id="soy:115886256"/>
<dbReference type="InterPro" id="IPR057644">
    <property type="entry name" value="Beta-prop_WDR75_2nd"/>
</dbReference>
<dbReference type="InterPro" id="IPR001680">
    <property type="entry name" value="WD40_rpt"/>
</dbReference>
<keyword evidence="5" id="KW-0677">Repeat</keyword>
<evidence type="ECO:0000256" key="7">
    <source>
        <dbReference type="ARBA" id="ARBA00023242"/>
    </source>
</evidence>
<keyword evidence="4" id="KW-0853">WD repeat</keyword>
<dbReference type="AlphaFoldDB" id="A0A6J2YBF6"/>
<keyword evidence="2" id="KW-0690">Ribosome biogenesis</keyword>
<evidence type="ECO:0000256" key="6">
    <source>
        <dbReference type="ARBA" id="ARBA00023163"/>
    </source>
</evidence>
<keyword evidence="3" id="KW-0698">rRNA processing</keyword>
<dbReference type="FunCoup" id="A0A6J2YBF6">
    <property type="interactions" value="1005"/>
</dbReference>
<dbReference type="Pfam" id="PF23769">
    <property type="entry name" value="Beta-prop_WDR75_2nd"/>
    <property type="match status" value="1"/>
</dbReference>
<dbReference type="Gene3D" id="2.130.10.10">
    <property type="entry name" value="YVTN repeat-like/Quinoprotein amine dehydrogenase"/>
    <property type="match status" value="3"/>
</dbReference>
<evidence type="ECO:0000256" key="4">
    <source>
        <dbReference type="ARBA" id="ARBA00022574"/>
    </source>
</evidence>
<gene>
    <name evidence="10" type="primary">LOC115886256</name>
</gene>
<keyword evidence="9" id="KW-1185">Reference proteome</keyword>
<dbReference type="SUPFAM" id="SSF50969">
    <property type="entry name" value="YVTN repeat-like/Quinoprotein amine dehydrogenase"/>
    <property type="match status" value="1"/>
</dbReference>
<dbReference type="Pfam" id="PF23869">
    <property type="entry name" value="Beta-prop_WDR75_1st"/>
    <property type="match status" value="1"/>
</dbReference>
<dbReference type="SMART" id="SM00320">
    <property type="entry name" value="WD40"/>
    <property type="match status" value="7"/>
</dbReference>
<dbReference type="GO" id="GO:0003723">
    <property type="term" value="F:RNA binding"/>
    <property type="evidence" value="ECO:0007669"/>
    <property type="project" value="InterPro"/>
</dbReference>
<dbReference type="GO" id="GO:0006364">
    <property type="term" value="P:rRNA processing"/>
    <property type="evidence" value="ECO:0007669"/>
    <property type="project" value="UniProtKB-KW"/>
</dbReference>
<dbReference type="GO" id="GO:2000234">
    <property type="term" value="P:positive regulation of rRNA processing"/>
    <property type="evidence" value="ECO:0007669"/>
    <property type="project" value="TreeGrafter"/>
</dbReference>
<dbReference type="Proteomes" id="UP000504635">
    <property type="component" value="Unplaced"/>
</dbReference>
<dbReference type="InterPro" id="IPR053826">
    <property type="entry name" value="WDR75"/>
</dbReference>
<dbReference type="InterPro" id="IPR011044">
    <property type="entry name" value="Quino_amine_DH_bsu"/>
</dbReference>